<sequence length="188" mass="20584">MAPPSSDLSSRPRYGKTRYMSPWCPPLRTKAWLAFHGLPPHLWTERTCKSAVADFGGAVRFAVPPSDGDDFLVLEARITRIEDVPRRIEADQIVGFGHLLTWPVDVEILAYAPVGEDDETAPPGALIMMAFNPEERPYAVEEEAGKLRRAIFPAPKSEECVGILDGGVEASGAVERPESSSVFAFSDD</sequence>
<keyword evidence="2" id="KW-1185">Reference proteome</keyword>
<feature type="non-terminal residue" evidence="1">
    <location>
        <position position="1"/>
    </location>
</feature>
<name>A0A5J9SJY3_9POAL</name>
<dbReference type="Gramene" id="TVT99192">
    <property type="protein sequence ID" value="TVT99192"/>
    <property type="gene ID" value="EJB05_55461"/>
</dbReference>
<protein>
    <recommendedName>
        <fullName evidence="3">DUF4283 domain-containing protein</fullName>
    </recommendedName>
</protein>
<organism evidence="1 2">
    <name type="scientific">Eragrostis curvula</name>
    <name type="common">weeping love grass</name>
    <dbReference type="NCBI Taxonomy" id="38414"/>
    <lineage>
        <taxon>Eukaryota</taxon>
        <taxon>Viridiplantae</taxon>
        <taxon>Streptophyta</taxon>
        <taxon>Embryophyta</taxon>
        <taxon>Tracheophyta</taxon>
        <taxon>Spermatophyta</taxon>
        <taxon>Magnoliopsida</taxon>
        <taxon>Liliopsida</taxon>
        <taxon>Poales</taxon>
        <taxon>Poaceae</taxon>
        <taxon>PACMAD clade</taxon>
        <taxon>Chloridoideae</taxon>
        <taxon>Eragrostideae</taxon>
        <taxon>Eragrostidinae</taxon>
        <taxon>Eragrostis</taxon>
    </lineage>
</organism>
<dbReference type="EMBL" id="RWGY01000747">
    <property type="protein sequence ID" value="TVT99192.1"/>
    <property type="molecule type" value="Genomic_DNA"/>
</dbReference>
<evidence type="ECO:0000313" key="1">
    <source>
        <dbReference type="EMBL" id="TVT99192.1"/>
    </source>
</evidence>
<reference evidence="1 2" key="1">
    <citation type="journal article" date="2019" name="Sci. Rep.">
        <title>A high-quality genome of Eragrostis curvula grass provides insights into Poaceae evolution and supports new strategies to enhance forage quality.</title>
        <authorList>
            <person name="Carballo J."/>
            <person name="Santos B.A.C.M."/>
            <person name="Zappacosta D."/>
            <person name="Garbus I."/>
            <person name="Selva J.P."/>
            <person name="Gallo C.A."/>
            <person name="Diaz A."/>
            <person name="Albertini E."/>
            <person name="Caccamo M."/>
            <person name="Echenique V."/>
        </authorList>
    </citation>
    <scope>NUCLEOTIDE SEQUENCE [LARGE SCALE GENOMIC DNA]</scope>
    <source>
        <strain evidence="2">cv. Victoria</strain>
        <tissue evidence="1">Leaf</tissue>
    </source>
</reference>
<dbReference type="Proteomes" id="UP000324897">
    <property type="component" value="Unassembled WGS sequence"/>
</dbReference>
<gene>
    <name evidence="1" type="ORF">EJB05_55461</name>
</gene>
<evidence type="ECO:0000313" key="2">
    <source>
        <dbReference type="Proteomes" id="UP000324897"/>
    </source>
</evidence>
<evidence type="ECO:0008006" key="3">
    <source>
        <dbReference type="Google" id="ProtNLM"/>
    </source>
</evidence>
<accession>A0A5J9SJY3</accession>
<comment type="caution">
    <text evidence="1">The sequence shown here is derived from an EMBL/GenBank/DDBJ whole genome shotgun (WGS) entry which is preliminary data.</text>
</comment>
<proteinExistence type="predicted"/>
<dbReference type="AlphaFoldDB" id="A0A5J9SJY3"/>